<evidence type="ECO:0000313" key="2">
    <source>
        <dbReference type="EMBL" id="JAD65239.1"/>
    </source>
</evidence>
<protein>
    <submittedName>
        <fullName evidence="2">Uncharacterized protein</fullName>
    </submittedName>
</protein>
<reference evidence="2" key="1">
    <citation type="submission" date="2014-09" db="EMBL/GenBank/DDBJ databases">
        <authorList>
            <person name="Magalhaes I.L.F."/>
            <person name="Oliveira U."/>
            <person name="Santos F.R."/>
            <person name="Vidigal T.H.D.A."/>
            <person name="Brescovit A.D."/>
            <person name="Santos A.J."/>
        </authorList>
    </citation>
    <scope>NUCLEOTIDE SEQUENCE</scope>
    <source>
        <tissue evidence="2">Shoot tissue taken approximately 20 cm above the soil surface</tissue>
    </source>
</reference>
<name>A0A0A9BMP8_ARUDO</name>
<organism evidence="2">
    <name type="scientific">Arundo donax</name>
    <name type="common">Giant reed</name>
    <name type="synonym">Donax arundinaceus</name>
    <dbReference type="NCBI Taxonomy" id="35708"/>
    <lineage>
        <taxon>Eukaryota</taxon>
        <taxon>Viridiplantae</taxon>
        <taxon>Streptophyta</taxon>
        <taxon>Embryophyta</taxon>
        <taxon>Tracheophyta</taxon>
        <taxon>Spermatophyta</taxon>
        <taxon>Magnoliopsida</taxon>
        <taxon>Liliopsida</taxon>
        <taxon>Poales</taxon>
        <taxon>Poaceae</taxon>
        <taxon>PACMAD clade</taxon>
        <taxon>Arundinoideae</taxon>
        <taxon>Arundineae</taxon>
        <taxon>Arundo</taxon>
    </lineage>
</organism>
<feature type="region of interest" description="Disordered" evidence="1">
    <location>
        <begin position="1"/>
        <end position="23"/>
    </location>
</feature>
<dbReference type="AlphaFoldDB" id="A0A0A9BMP8"/>
<evidence type="ECO:0000256" key="1">
    <source>
        <dbReference type="SAM" id="MobiDB-lite"/>
    </source>
</evidence>
<reference evidence="2" key="2">
    <citation type="journal article" date="2015" name="Data Brief">
        <title>Shoot transcriptome of the giant reed, Arundo donax.</title>
        <authorList>
            <person name="Barrero R.A."/>
            <person name="Guerrero F.D."/>
            <person name="Moolhuijzen P."/>
            <person name="Goolsby J.A."/>
            <person name="Tidwell J."/>
            <person name="Bellgard S.E."/>
            <person name="Bellgard M.I."/>
        </authorList>
    </citation>
    <scope>NUCLEOTIDE SEQUENCE</scope>
    <source>
        <tissue evidence="2">Shoot tissue taken approximately 20 cm above the soil surface</tissue>
    </source>
</reference>
<accession>A0A0A9BMP8</accession>
<dbReference type="EMBL" id="GBRH01232656">
    <property type="protein sequence ID" value="JAD65239.1"/>
    <property type="molecule type" value="Transcribed_RNA"/>
</dbReference>
<proteinExistence type="predicted"/>
<sequence length="23" mass="2309">MGLSQGPAEEAWGHVGRTAPLGS</sequence>